<dbReference type="Gene3D" id="3.40.50.620">
    <property type="entry name" value="HUPs"/>
    <property type="match status" value="1"/>
</dbReference>
<dbReference type="PANTHER" id="PTHR30336:SF4">
    <property type="entry name" value="ENVELOPE BIOGENESIS FACTOR ELYC"/>
    <property type="match status" value="1"/>
</dbReference>
<evidence type="ECO:0000256" key="1">
    <source>
        <dbReference type="SAM" id="Phobius"/>
    </source>
</evidence>
<dbReference type="InterPro" id="IPR003848">
    <property type="entry name" value="DUF218"/>
</dbReference>
<proteinExistence type="predicted"/>
<dbReference type="PANTHER" id="PTHR30336">
    <property type="entry name" value="INNER MEMBRANE PROTEIN, PROBABLE PERMEASE"/>
    <property type="match status" value="1"/>
</dbReference>
<evidence type="ECO:0000313" key="4">
    <source>
        <dbReference type="Proteomes" id="UP000184389"/>
    </source>
</evidence>
<keyword evidence="1" id="KW-0472">Membrane</keyword>
<gene>
    <name evidence="3" type="ORF">SAMN02745180_00822</name>
</gene>
<dbReference type="RefSeq" id="WP_072743458.1">
    <property type="nucleotide sequence ID" value="NZ_FQXR01000003.1"/>
</dbReference>
<dbReference type="Proteomes" id="UP000184389">
    <property type="component" value="Unassembled WGS sequence"/>
</dbReference>
<dbReference type="GO" id="GO:0043164">
    <property type="term" value="P:Gram-negative-bacterium-type cell wall biogenesis"/>
    <property type="evidence" value="ECO:0007669"/>
    <property type="project" value="TreeGrafter"/>
</dbReference>
<dbReference type="GO" id="GO:0000270">
    <property type="term" value="P:peptidoglycan metabolic process"/>
    <property type="evidence" value="ECO:0007669"/>
    <property type="project" value="TreeGrafter"/>
</dbReference>
<dbReference type="InterPro" id="IPR051599">
    <property type="entry name" value="Cell_Envelope_Assoc"/>
</dbReference>
<dbReference type="GO" id="GO:0005886">
    <property type="term" value="C:plasma membrane"/>
    <property type="evidence" value="ECO:0007669"/>
    <property type="project" value="TreeGrafter"/>
</dbReference>
<dbReference type="CDD" id="cd06259">
    <property type="entry name" value="YdcF-like"/>
    <property type="match status" value="1"/>
</dbReference>
<dbReference type="STRING" id="1123281.SAMN02745180_00822"/>
<dbReference type="AlphaFoldDB" id="A0A1M5UYV6"/>
<keyword evidence="1" id="KW-1133">Transmembrane helix</keyword>
<organism evidence="3 4">
    <name type="scientific">Sporanaerobacter acetigenes DSM 13106</name>
    <dbReference type="NCBI Taxonomy" id="1123281"/>
    <lineage>
        <taxon>Bacteria</taxon>
        <taxon>Bacillati</taxon>
        <taxon>Bacillota</taxon>
        <taxon>Tissierellia</taxon>
        <taxon>Tissierellales</taxon>
        <taxon>Sporanaerobacteraceae</taxon>
        <taxon>Sporanaerobacter</taxon>
    </lineage>
</organism>
<sequence>MKKITLKTITTLALIVLVSFFIVEVLMIVEGSRKTVDKVDYVIVLGARLYGEKPSPALLERLKFAKEYLSENKDVKVIVSGGQGMDEDISEAQAMKKYLVDNGIDKDSVIIEDKSTSTFENLQFSLEKIKQLDDKENVKVLLATNKYHIFRAKFLAKRLGMIPYGLPAKTPISIVVPQYIREYFAVIKSIFFDK</sequence>
<keyword evidence="1" id="KW-0812">Transmembrane</keyword>
<dbReference type="InterPro" id="IPR014729">
    <property type="entry name" value="Rossmann-like_a/b/a_fold"/>
</dbReference>
<dbReference type="EMBL" id="FQXR01000003">
    <property type="protein sequence ID" value="SHH68185.1"/>
    <property type="molecule type" value="Genomic_DNA"/>
</dbReference>
<evidence type="ECO:0000259" key="2">
    <source>
        <dbReference type="Pfam" id="PF02698"/>
    </source>
</evidence>
<dbReference type="Pfam" id="PF02698">
    <property type="entry name" value="DUF218"/>
    <property type="match status" value="1"/>
</dbReference>
<dbReference type="OrthoDB" id="9782395at2"/>
<feature type="transmembrane region" description="Helical" evidence="1">
    <location>
        <begin position="12"/>
        <end position="29"/>
    </location>
</feature>
<accession>A0A1M5UYV6</accession>
<feature type="domain" description="DUF218" evidence="2">
    <location>
        <begin position="40"/>
        <end position="184"/>
    </location>
</feature>
<protein>
    <submittedName>
        <fullName evidence="3">Uncharacterized SAM-binding protein YcdF, DUF218 family</fullName>
    </submittedName>
</protein>
<reference evidence="3 4" key="1">
    <citation type="submission" date="2016-11" db="EMBL/GenBank/DDBJ databases">
        <authorList>
            <person name="Jaros S."/>
            <person name="Januszkiewicz K."/>
            <person name="Wedrychowicz H."/>
        </authorList>
    </citation>
    <scope>NUCLEOTIDE SEQUENCE [LARGE SCALE GENOMIC DNA]</scope>
    <source>
        <strain evidence="3 4">DSM 13106</strain>
    </source>
</reference>
<keyword evidence="4" id="KW-1185">Reference proteome</keyword>
<evidence type="ECO:0000313" key="3">
    <source>
        <dbReference type="EMBL" id="SHH68185.1"/>
    </source>
</evidence>
<name>A0A1M5UYV6_9FIRM</name>